<evidence type="ECO:0000256" key="2">
    <source>
        <dbReference type="SAM" id="MobiDB-lite"/>
    </source>
</evidence>
<evidence type="ECO:0000313" key="4">
    <source>
        <dbReference type="RefSeq" id="XP_010934729.1"/>
    </source>
</evidence>
<dbReference type="Pfam" id="PF00400">
    <property type="entry name" value="WD40"/>
    <property type="match status" value="3"/>
</dbReference>
<dbReference type="InterPro" id="IPR044616">
    <property type="entry name" value="RUP1/2"/>
</dbReference>
<dbReference type="PROSITE" id="PS50082">
    <property type="entry name" value="WD_REPEATS_2"/>
    <property type="match status" value="2"/>
</dbReference>
<gene>
    <name evidence="4" type="primary">LOC105054824</name>
</gene>
<dbReference type="InterPro" id="IPR015943">
    <property type="entry name" value="WD40/YVTN_repeat-like_dom_sf"/>
</dbReference>
<organism evidence="3 4">
    <name type="scientific">Elaeis guineensis var. tenera</name>
    <name type="common">Oil palm</name>
    <dbReference type="NCBI Taxonomy" id="51953"/>
    <lineage>
        <taxon>Eukaryota</taxon>
        <taxon>Viridiplantae</taxon>
        <taxon>Streptophyta</taxon>
        <taxon>Embryophyta</taxon>
        <taxon>Tracheophyta</taxon>
        <taxon>Spermatophyta</taxon>
        <taxon>Magnoliopsida</taxon>
        <taxon>Liliopsida</taxon>
        <taxon>Arecaceae</taxon>
        <taxon>Arecoideae</taxon>
        <taxon>Cocoseae</taxon>
        <taxon>Elaeidinae</taxon>
        <taxon>Elaeis</taxon>
    </lineage>
</organism>
<dbReference type="InterPro" id="IPR001680">
    <property type="entry name" value="WD40_rpt"/>
</dbReference>
<accession>A0A6I9RZN7</accession>
<feature type="compositionally biased region" description="Low complexity" evidence="2">
    <location>
        <begin position="1"/>
        <end position="11"/>
    </location>
</feature>
<name>A0A6I9RZN7_ELAGV</name>
<evidence type="ECO:0000313" key="3">
    <source>
        <dbReference type="Proteomes" id="UP000504607"/>
    </source>
</evidence>
<protein>
    <submittedName>
        <fullName evidence="4">WD repeat-containing protein RUP2</fullName>
    </submittedName>
</protein>
<dbReference type="GeneID" id="105054824"/>
<dbReference type="Gene3D" id="2.130.10.10">
    <property type="entry name" value="YVTN repeat-like/Quinoprotein amine dehydrogenase"/>
    <property type="match status" value="1"/>
</dbReference>
<feature type="repeat" description="WD" evidence="1">
    <location>
        <begin position="162"/>
        <end position="187"/>
    </location>
</feature>
<dbReference type="GO" id="GO:0010224">
    <property type="term" value="P:response to UV-B"/>
    <property type="evidence" value="ECO:0007669"/>
    <property type="project" value="TreeGrafter"/>
</dbReference>
<proteinExistence type="predicted"/>
<feature type="region of interest" description="Disordered" evidence="2">
    <location>
        <begin position="1"/>
        <end position="32"/>
    </location>
</feature>
<dbReference type="PANTHER" id="PTHR45389">
    <property type="entry name" value="WD REPEAT-CONTAINING PROTEIN RUP1"/>
    <property type="match status" value="1"/>
</dbReference>
<feature type="repeat" description="WD" evidence="1">
    <location>
        <begin position="243"/>
        <end position="286"/>
    </location>
</feature>
<feature type="compositionally biased region" description="Acidic residues" evidence="2">
    <location>
        <begin position="12"/>
        <end position="28"/>
    </location>
</feature>
<sequence length="382" mass="41241">MNSGISNSNDDSNQEEEEEEEEEEDETPEDRARCEWDFHLASIISPSTTREVSDVIGAIEFDPTGHLLATGGISRKIRIYALSSLVSPHGYNNINPTTNFSDHSTTCKFYICTPAKLSSLRWQPNSGGRVIGSGDYDGVVTEYDVESHVAIFERDEHDGRRVWSIDYSIDGELGVSGSDDGTAHIWDRRCNGGSVWAAKAGGAVCGVEFDPGGGPWIGVGSADRHAYVYDIRAGAAGGPVAVLGGHGRAVTYVRFATAGGGGRVVTSGTDGSHRLWSWEEGREVRVYRGHANKRSFVGLSVWREGGLVGSGSESGEVFVYDLRWGEPVWVNRWAGDRADADRGFVSAVSWRQTPGEREGLLVAGGSDGVLQAFVSKRKAGYD</sequence>
<dbReference type="SUPFAM" id="SSF50978">
    <property type="entry name" value="WD40 repeat-like"/>
    <property type="match status" value="1"/>
</dbReference>
<dbReference type="Proteomes" id="UP000504607">
    <property type="component" value="Chromosome 12"/>
</dbReference>
<dbReference type="PANTHER" id="PTHR45389:SF1">
    <property type="entry name" value="WD REPEAT-CONTAINING PROTEIN RUP1"/>
    <property type="match status" value="1"/>
</dbReference>
<evidence type="ECO:0000256" key="1">
    <source>
        <dbReference type="PROSITE-ProRule" id="PRU00221"/>
    </source>
</evidence>
<keyword evidence="3" id="KW-1185">Reference proteome</keyword>
<dbReference type="InParanoid" id="A0A6I9RZN7"/>
<dbReference type="KEGG" id="egu:105054824"/>
<reference evidence="4" key="1">
    <citation type="submission" date="2025-08" db="UniProtKB">
        <authorList>
            <consortium name="RefSeq"/>
        </authorList>
    </citation>
    <scope>IDENTIFICATION</scope>
</reference>
<dbReference type="AlphaFoldDB" id="A0A6I9RZN7"/>
<keyword evidence="1" id="KW-0853">WD repeat</keyword>
<dbReference type="SMART" id="SM00320">
    <property type="entry name" value="WD40"/>
    <property type="match status" value="6"/>
</dbReference>
<dbReference type="OrthoDB" id="273771at2759"/>
<dbReference type="RefSeq" id="XP_010934729.1">
    <property type="nucleotide sequence ID" value="XM_010936427.3"/>
</dbReference>
<dbReference type="InterPro" id="IPR036322">
    <property type="entry name" value="WD40_repeat_dom_sf"/>
</dbReference>